<evidence type="ECO:0000256" key="4">
    <source>
        <dbReference type="ARBA" id="ARBA00022670"/>
    </source>
</evidence>
<keyword evidence="4" id="KW-0645">Protease</keyword>
<dbReference type="EMBL" id="GEZM01024026">
    <property type="protein sequence ID" value="JAV88050.1"/>
    <property type="molecule type" value="Transcribed_RNA"/>
</dbReference>
<evidence type="ECO:0000256" key="8">
    <source>
        <dbReference type="ARBA" id="ARBA00022833"/>
    </source>
</evidence>
<dbReference type="SMART" id="SM00631">
    <property type="entry name" value="Zn_pept"/>
    <property type="match status" value="1"/>
</dbReference>
<dbReference type="Proteomes" id="UP000327044">
    <property type="component" value="Unassembled WGS sequence"/>
</dbReference>
<dbReference type="InterPro" id="IPR057246">
    <property type="entry name" value="CARBOXYPEPT_ZN_1"/>
</dbReference>
<evidence type="ECO:0000256" key="10">
    <source>
        <dbReference type="PROSITE-ProRule" id="PRU01379"/>
    </source>
</evidence>
<evidence type="ECO:0000256" key="5">
    <source>
        <dbReference type="ARBA" id="ARBA00022723"/>
    </source>
</evidence>
<sequence length="325" mass="36852">MFSRSGLLFIICLFLASGSIRNENIPFDRYVRYSEILEYLEKLETRYQDLVCVKNYGLSYENRNLTLITISSGGSDGKPLIFVDAGVHGREWLGPAQALYIIDQLVQNPKNRALVERVDWVIVPLANPDGYEYTHTTDRSWRKNRSKGKICDGVDLNRNFDVEWTSSDDECGIFYPGTKPFSEPETQALSQVISHYANRTRLYLSIHTAAQGFLYPFGHSNSTPENEAELRQLGIEAAEAVYNVNKTVYRVGSSAGIVNTGSGVSRDWVYSVLGIKLAYTVELEAYVNTTYEGRFEMPPERILGVVSEVFEAIKVFHDYVQRKFS</sequence>
<organism evidence="13">
    <name type="scientific">Photinus pyralis</name>
    <name type="common">Common eastern firefly</name>
    <name type="synonym">Lampyris pyralis</name>
    <dbReference type="NCBI Taxonomy" id="7054"/>
    <lineage>
        <taxon>Eukaryota</taxon>
        <taxon>Metazoa</taxon>
        <taxon>Ecdysozoa</taxon>
        <taxon>Arthropoda</taxon>
        <taxon>Hexapoda</taxon>
        <taxon>Insecta</taxon>
        <taxon>Pterygota</taxon>
        <taxon>Neoptera</taxon>
        <taxon>Endopterygota</taxon>
        <taxon>Coleoptera</taxon>
        <taxon>Polyphaga</taxon>
        <taxon>Elateriformia</taxon>
        <taxon>Elateroidea</taxon>
        <taxon>Lampyridae</taxon>
        <taxon>Lampyrinae</taxon>
        <taxon>Photinus</taxon>
    </lineage>
</organism>
<dbReference type="InParanoid" id="A0A1Y1MU98"/>
<dbReference type="GO" id="GO:0005615">
    <property type="term" value="C:extracellular space"/>
    <property type="evidence" value="ECO:0007669"/>
    <property type="project" value="TreeGrafter"/>
</dbReference>
<feature type="active site" description="Proton donor/acceptor" evidence="10">
    <location>
        <position position="282"/>
    </location>
</feature>
<dbReference type="PANTHER" id="PTHR11705">
    <property type="entry name" value="PROTEASE FAMILY M14 CARBOXYPEPTIDASE A,B"/>
    <property type="match status" value="1"/>
</dbReference>
<keyword evidence="7" id="KW-0378">Hydrolase</keyword>
<evidence type="ECO:0000313" key="14">
    <source>
        <dbReference type="EMBL" id="KAB0794284.1"/>
    </source>
</evidence>
<evidence type="ECO:0000256" key="7">
    <source>
        <dbReference type="ARBA" id="ARBA00022801"/>
    </source>
</evidence>
<dbReference type="GO" id="GO:0008270">
    <property type="term" value="F:zinc ion binding"/>
    <property type="evidence" value="ECO:0007669"/>
    <property type="project" value="InterPro"/>
</dbReference>
<dbReference type="EMBL" id="VVIM01000009">
    <property type="protein sequence ID" value="KAB0794284.1"/>
    <property type="molecule type" value="Genomic_DNA"/>
</dbReference>
<evidence type="ECO:0000256" key="2">
    <source>
        <dbReference type="ARBA" id="ARBA00005988"/>
    </source>
</evidence>
<dbReference type="PROSITE" id="PS52035">
    <property type="entry name" value="PEPTIDASE_M14"/>
    <property type="match status" value="1"/>
</dbReference>
<evidence type="ECO:0000256" key="6">
    <source>
        <dbReference type="ARBA" id="ARBA00022729"/>
    </source>
</evidence>
<evidence type="ECO:0000256" key="11">
    <source>
        <dbReference type="SAM" id="SignalP"/>
    </source>
</evidence>
<reference evidence="14 15" key="2">
    <citation type="journal article" date="2018" name="Elife">
        <title>Firefly genomes illuminate parallel origins of bioluminescence in beetles.</title>
        <authorList>
            <person name="Fallon T.R."/>
            <person name="Lower S.E."/>
            <person name="Chang C.H."/>
            <person name="Bessho-Uehara M."/>
            <person name="Martin G.J."/>
            <person name="Bewick A.J."/>
            <person name="Behringer M."/>
            <person name="Debat H.J."/>
            <person name="Wong I."/>
            <person name="Day J.C."/>
            <person name="Suvorov A."/>
            <person name="Silva C.J."/>
            <person name="Stanger-Hall K.F."/>
            <person name="Hall D.W."/>
            <person name="Schmitz R.J."/>
            <person name="Nelson D.R."/>
            <person name="Lewis S.M."/>
            <person name="Shigenobu S."/>
            <person name="Bybee S.M."/>
            <person name="Larracuente A.M."/>
            <person name="Oba Y."/>
            <person name="Weng J.K."/>
        </authorList>
    </citation>
    <scope>NUCLEOTIDE SEQUENCE [LARGE SCALE GENOMIC DNA]</scope>
    <source>
        <strain evidence="14">1611_PpyrPB1</strain>
        <tissue evidence="14">Whole body</tissue>
    </source>
</reference>
<feature type="domain" description="Peptidase M14" evidence="12">
    <location>
        <begin position="29"/>
        <end position="320"/>
    </location>
</feature>
<keyword evidence="3" id="KW-0121">Carboxypeptidase</keyword>
<comment type="cofactor">
    <cofactor evidence="1">
        <name>Zn(2+)</name>
        <dbReference type="ChEBI" id="CHEBI:29105"/>
    </cofactor>
</comment>
<protein>
    <recommendedName>
        <fullName evidence="12">Peptidase M14 domain-containing protein</fullName>
    </recommendedName>
</protein>
<proteinExistence type="inferred from homology"/>
<keyword evidence="9" id="KW-0482">Metalloprotease</keyword>
<comment type="similarity">
    <text evidence="2 10">Belongs to the peptidase M14 family.</text>
</comment>
<dbReference type="SUPFAM" id="SSF53187">
    <property type="entry name" value="Zn-dependent exopeptidases"/>
    <property type="match status" value="1"/>
</dbReference>
<reference evidence="14" key="3">
    <citation type="submission" date="2019-08" db="EMBL/GenBank/DDBJ databases">
        <authorList>
            <consortium name="Photinus pyralis genome working group"/>
            <person name="Fallon T.R."/>
            <person name="Sander Lower S.E."/>
            <person name="Weng J.-K."/>
        </authorList>
    </citation>
    <scope>NUCLEOTIDE SEQUENCE</scope>
    <source>
        <strain evidence="14">1611_PpyrPB1</strain>
        <tissue evidence="14">Whole body</tissue>
    </source>
</reference>
<dbReference type="InterPro" id="IPR000834">
    <property type="entry name" value="Peptidase_M14"/>
</dbReference>
<keyword evidence="5" id="KW-0479">Metal-binding</keyword>
<keyword evidence="6 11" id="KW-0732">Signal</keyword>
<dbReference type="Pfam" id="PF00246">
    <property type="entry name" value="Peptidase_M14"/>
    <property type="match status" value="1"/>
</dbReference>
<dbReference type="PANTHER" id="PTHR11705:SF140">
    <property type="entry name" value="FI02848P-RELATED"/>
    <property type="match status" value="1"/>
</dbReference>
<feature type="chain" id="PRO_5033751196" description="Peptidase M14 domain-containing protein" evidence="11">
    <location>
        <begin position="23"/>
        <end position="325"/>
    </location>
</feature>
<dbReference type="GO" id="GO:0004181">
    <property type="term" value="F:metallocarboxypeptidase activity"/>
    <property type="evidence" value="ECO:0007669"/>
    <property type="project" value="InterPro"/>
</dbReference>
<evidence type="ECO:0000256" key="3">
    <source>
        <dbReference type="ARBA" id="ARBA00022645"/>
    </source>
</evidence>
<dbReference type="PRINTS" id="PR00765">
    <property type="entry name" value="CRBOXYPTASEA"/>
</dbReference>
<dbReference type="GO" id="GO:0006508">
    <property type="term" value="P:proteolysis"/>
    <property type="evidence" value="ECO:0007669"/>
    <property type="project" value="UniProtKB-KW"/>
</dbReference>
<dbReference type="AlphaFoldDB" id="A0A1Y1MU98"/>
<evidence type="ECO:0000256" key="1">
    <source>
        <dbReference type="ARBA" id="ARBA00001947"/>
    </source>
</evidence>
<evidence type="ECO:0000259" key="12">
    <source>
        <dbReference type="PROSITE" id="PS52035"/>
    </source>
</evidence>
<keyword evidence="15" id="KW-1185">Reference proteome</keyword>
<feature type="signal peptide" evidence="11">
    <location>
        <begin position="1"/>
        <end position="22"/>
    </location>
</feature>
<gene>
    <name evidence="14" type="ORF">PPYR_13904</name>
</gene>
<evidence type="ECO:0000256" key="9">
    <source>
        <dbReference type="ARBA" id="ARBA00023049"/>
    </source>
</evidence>
<evidence type="ECO:0000313" key="15">
    <source>
        <dbReference type="Proteomes" id="UP000327044"/>
    </source>
</evidence>
<dbReference type="PROSITE" id="PS00132">
    <property type="entry name" value="CARBOXYPEPT_ZN_1"/>
    <property type="match status" value="1"/>
</dbReference>
<name>A0A1Y1MU98_PHOPY</name>
<reference evidence="13" key="1">
    <citation type="journal article" date="2016" name="Sci. Rep.">
        <title>Molecular characterization of firefly nuptial gifts: a multi-omics approach sheds light on postcopulatory sexual selection.</title>
        <authorList>
            <person name="Al-Wathiqui N."/>
            <person name="Fallon T.R."/>
            <person name="South A."/>
            <person name="Weng J.K."/>
            <person name="Lewis S.M."/>
        </authorList>
    </citation>
    <scope>NUCLEOTIDE SEQUENCE</scope>
</reference>
<dbReference type="Gene3D" id="3.40.630.10">
    <property type="entry name" value="Zn peptidases"/>
    <property type="match status" value="1"/>
</dbReference>
<keyword evidence="8" id="KW-0862">Zinc</keyword>
<evidence type="ECO:0000313" key="13">
    <source>
        <dbReference type="EMBL" id="JAV88050.1"/>
    </source>
</evidence>
<dbReference type="OrthoDB" id="3626597at2759"/>
<dbReference type="FunFam" id="3.40.630.10:FF:000084">
    <property type="entry name" value="Carboxypeptidase B2"/>
    <property type="match status" value="1"/>
</dbReference>
<accession>A0A1Y1MU98</accession>